<evidence type="ECO:0000256" key="5">
    <source>
        <dbReference type="ARBA" id="ARBA00081784"/>
    </source>
</evidence>
<keyword evidence="7" id="KW-0934">Plastid</keyword>
<dbReference type="Gramene" id="CCP38081">
    <property type="protein sequence ID" value="CCP38081"/>
    <property type="gene ID" value="CHC_280"/>
</dbReference>
<comment type="similarity">
    <text evidence="1">Belongs to the bacterial ribosomal protein bS1 family.</text>
</comment>
<feature type="domain" description="S1 motif" evidence="6">
    <location>
        <begin position="26"/>
        <end position="97"/>
    </location>
</feature>
<dbReference type="GO" id="GO:1990904">
    <property type="term" value="C:ribonucleoprotein complex"/>
    <property type="evidence" value="ECO:0007669"/>
    <property type="project" value="UniProtKB-KW"/>
</dbReference>
<accession>M5DER1</accession>
<protein>
    <recommendedName>
        <fullName evidence="4">Small ribosomal subunit protein bS1c</fullName>
    </recommendedName>
    <alternativeName>
        <fullName evidence="5">30S ribosomal protein S1, chloroplastic</fullName>
    </alternativeName>
</protein>
<dbReference type="FunFam" id="2.40.50.140:FF:000103">
    <property type="entry name" value="protein RRP5 homolog"/>
    <property type="match status" value="1"/>
</dbReference>
<keyword evidence="8" id="KW-1185">Reference proteome</keyword>
<keyword evidence="2 7" id="KW-0689">Ribosomal protein</keyword>
<organism evidence="7 8">
    <name type="scientific">Chondrus crispus</name>
    <name type="common">Carrageen Irish moss</name>
    <name type="synonym">Polymorpha crispa</name>
    <dbReference type="NCBI Taxonomy" id="2769"/>
    <lineage>
        <taxon>Eukaryota</taxon>
        <taxon>Rhodophyta</taxon>
        <taxon>Florideophyceae</taxon>
        <taxon>Rhodymeniophycidae</taxon>
        <taxon>Gigartinales</taxon>
        <taxon>Gigartinaceae</taxon>
        <taxon>Chondrus</taxon>
    </lineage>
</organism>
<dbReference type="SMART" id="SM00316">
    <property type="entry name" value="S1"/>
    <property type="match status" value="3"/>
</dbReference>
<reference evidence="7 8" key="1">
    <citation type="journal article" date="2013" name="PLoS ONE">
        <title>Evolution of red algal plastid genomes: ancient architectures, introns, horizontal gene transfer, and taxonomic utility of plastid markers.</title>
        <authorList>
            <person name="Janouskovec J."/>
            <person name="Liu S.-L."/>
            <person name="Martone P.T."/>
            <person name="Carre W."/>
            <person name="Leblanc C."/>
            <person name="Collen J."/>
            <person name="Keeling P.J."/>
        </authorList>
    </citation>
    <scope>NUCLEOTIDE SEQUENCE [LARGE SCALE GENOMIC DNA]</scope>
    <source>
        <strain evidence="8">cv. Stackhouse</strain>
    </source>
</reference>
<dbReference type="GO" id="GO:0003735">
    <property type="term" value="F:structural constituent of ribosome"/>
    <property type="evidence" value="ECO:0007669"/>
    <property type="project" value="TreeGrafter"/>
</dbReference>
<gene>
    <name evidence="7" type="primary">rps1</name>
    <name evidence="7" type="ORF">CHC_280</name>
</gene>
<proteinExistence type="inferred from homology"/>
<feature type="domain" description="S1 motif" evidence="6">
    <location>
        <begin position="193"/>
        <end position="261"/>
    </location>
</feature>
<evidence type="ECO:0000256" key="3">
    <source>
        <dbReference type="ARBA" id="ARBA00023274"/>
    </source>
</evidence>
<dbReference type="InterPro" id="IPR035104">
    <property type="entry name" value="Ribosomal_protein_S1-like"/>
</dbReference>
<dbReference type="Proteomes" id="UP000012073">
    <property type="component" value="Plastid Pltd"/>
</dbReference>
<keyword evidence="3" id="KW-0687">Ribonucleoprotein</keyword>
<dbReference type="GO" id="GO:0006412">
    <property type="term" value="P:translation"/>
    <property type="evidence" value="ECO:0007669"/>
    <property type="project" value="TreeGrafter"/>
</dbReference>
<dbReference type="Pfam" id="PF00575">
    <property type="entry name" value="S1"/>
    <property type="match status" value="3"/>
</dbReference>
<evidence type="ECO:0000256" key="2">
    <source>
        <dbReference type="ARBA" id="ARBA00022980"/>
    </source>
</evidence>
<evidence type="ECO:0000313" key="8">
    <source>
        <dbReference type="Proteomes" id="UP000012073"/>
    </source>
</evidence>
<dbReference type="PANTHER" id="PTHR10724:SF7">
    <property type="entry name" value="SMALL RIBOSOMAL SUBUNIT PROTEIN BS1C"/>
    <property type="match status" value="1"/>
</dbReference>
<dbReference type="InterPro" id="IPR050437">
    <property type="entry name" value="Ribos_protein_bS1-like"/>
</dbReference>
<dbReference type="KEGG" id="ccp:CHC_280"/>
<dbReference type="PRINTS" id="PR00681">
    <property type="entry name" value="RIBOSOMALS1"/>
</dbReference>
<dbReference type="OrthoDB" id="412781at2759"/>
<evidence type="ECO:0000259" key="6">
    <source>
        <dbReference type="PROSITE" id="PS50126"/>
    </source>
</evidence>
<dbReference type="SUPFAM" id="SSF50249">
    <property type="entry name" value="Nucleic acid-binding proteins"/>
    <property type="match status" value="3"/>
</dbReference>
<dbReference type="GO" id="GO:0005840">
    <property type="term" value="C:ribosome"/>
    <property type="evidence" value="ECO:0007669"/>
    <property type="project" value="UniProtKB-KW"/>
</dbReference>
<dbReference type="EMBL" id="HF562234">
    <property type="protein sequence ID" value="CCP38081.1"/>
    <property type="molecule type" value="Genomic_DNA"/>
</dbReference>
<name>M5DER1_CHOCR</name>
<feature type="domain" description="S1 motif" evidence="6">
    <location>
        <begin position="115"/>
        <end position="179"/>
    </location>
</feature>
<dbReference type="PANTHER" id="PTHR10724">
    <property type="entry name" value="30S RIBOSOMAL PROTEIN S1"/>
    <property type="match status" value="1"/>
</dbReference>
<evidence type="ECO:0000313" key="7">
    <source>
        <dbReference type="EMBL" id="CCP38081.1"/>
    </source>
</evidence>
<sequence>MKTDKGFTDSNFASMLNEYNYNLHPGDIVAGTIFNQEEKGFLVDIGTKMAGFLPHEELTLNNNIIKEKYILYVPNETREFFLLAYNKITNQLILSIKRLEYIRAWKRIKQIENEDIILSSKIISKNKGGAIVNVEGLDGFIPNSHLTINIDKKLINKQYIKCKLLLANEKANQLILSNKKASLSMSSNKLKIGKIVTGKIIKIENYGIFIQIYGIIGLLHISEIGNKNIQDIHHIFNIGDHITVKILHIDLEQGRLSVSRRYID</sequence>
<dbReference type="AlphaFoldDB" id="M5DER1"/>
<evidence type="ECO:0000256" key="1">
    <source>
        <dbReference type="ARBA" id="ARBA00006767"/>
    </source>
</evidence>
<dbReference type="GeneID" id="14971111"/>
<dbReference type="RefSeq" id="YP_007627334.1">
    <property type="nucleotide sequence ID" value="NC_020795.1"/>
</dbReference>
<dbReference type="Gene3D" id="2.40.50.140">
    <property type="entry name" value="Nucleic acid-binding proteins"/>
    <property type="match status" value="3"/>
</dbReference>
<evidence type="ECO:0000256" key="4">
    <source>
        <dbReference type="ARBA" id="ARBA00069232"/>
    </source>
</evidence>
<geneLocation type="plastid" evidence="7"/>
<dbReference type="PROSITE" id="PS50126">
    <property type="entry name" value="S1"/>
    <property type="match status" value="3"/>
</dbReference>
<dbReference type="InterPro" id="IPR012340">
    <property type="entry name" value="NA-bd_OB-fold"/>
</dbReference>
<dbReference type="GO" id="GO:0003729">
    <property type="term" value="F:mRNA binding"/>
    <property type="evidence" value="ECO:0007669"/>
    <property type="project" value="TreeGrafter"/>
</dbReference>
<dbReference type="InterPro" id="IPR003029">
    <property type="entry name" value="S1_domain"/>
</dbReference>
<dbReference type="STRING" id="2769.M5DER1"/>